<sequence length="432" mass="46814">MPEAPDTRLSSVSTQPSIEQSLRVWLDAHAHHFHRPTAIDLTNEIERRLGPQHNRRHKKRRMLWMMACSAMVLTGAGMAVAIVVGRTVAGTSTSETIISPVHVTTATHMPLPTTTGTLSVAEAGHHGARLATVSMSPTPLTSSTKGDDIMQNVTGLSFDQDVGSVMPVTSSAQSSGDEMDEKDHSDENDDPDVEDDQDVEVDEEDEDGDADYMMVAGRMMILQGGEASGGGICPLEDGGTTFTDQGTFNGTTLMHHVNVMRDALGLPRVRWSEAETFAVQDWVATANTSCLSTASPMEPPPINFLLLDETTFANASFRYPIKEWYLAGNSHWNYTSNACVDGMYDVDCYRLRYLVGSSAMGCDVSCACPGEDPKLRRLWCSFDLPEGFADNSTIPAPINLKTMDLTLLEANDLGPAASGQSDDNSIRFPSDS</sequence>
<keyword evidence="2" id="KW-1133">Transmembrane helix</keyword>
<feature type="compositionally biased region" description="Acidic residues" evidence="1">
    <location>
        <begin position="186"/>
        <end position="210"/>
    </location>
</feature>
<reference evidence="3" key="1">
    <citation type="submission" date="2013-12" db="EMBL/GenBank/DDBJ databases">
        <title>The Genome Sequence of Aphanomyces astaci APO3.</title>
        <authorList>
            <consortium name="The Broad Institute Genomics Platform"/>
            <person name="Russ C."/>
            <person name="Tyler B."/>
            <person name="van West P."/>
            <person name="Dieguez-Uribeondo J."/>
            <person name="Young S.K."/>
            <person name="Zeng Q."/>
            <person name="Gargeya S."/>
            <person name="Fitzgerald M."/>
            <person name="Abouelleil A."/>
            <person name="Alvarado L."/>
            <person name="Chapman S.B."/>
            <person name="Gainer-Dewar J."/>
            <person name="Goldberg J."/>
            <person name="Griggs A."/>
            <person name="Gujja S."/>
            <person name="Hansen M."/>
            <person name="Howarth C."/>
            <person name="Imamovic A."/>
            <person name="Ireland A."/>
            <person name="Larimer J."/>
            <person name="McCowan C."/>
            <person name="Murphy C."/>
            <person name="Pearson M."/>
            <person name="Poon T.W."/>
            <person name="Priest M."/>
            <person name="Roberts A."/>
            <person name="Saif S."/>
            <person name="Shea T."/>
            <person name="Sykes S."/>
            <person name="Wortman J."/>
            <person name="Nusbaum C."/>
            <person name="Birren B."/>
        </authorList>
    </citation>
    <scope>NUCLEOTIDE SEQUENCE [LARGE SCALE GENOMIC DNA]</scope>
    <source>
        <strain evidence="3">APO3</strain>
    </source>
</reference>
<dbReference type="EMBL" id="KI913131">
    <property type="protein sequence ID" value="ETV78253.1"/>
    <property type="molecule type" value="Genomic_DNA"/>
</dbReference>
<dbReference type="VEuPathDB" id="FungiDB:H257_08427"/>
<proteinExistence type="predicted"/>
<protein>
    <submittedName>
        <fullName evidence="3">Uncharacterized protein</fullName>
    </submittedName>
</protein>
<dbReference type="GeneID" id="20810423"/>
<evidence type="ECO:0000313" key="5">
    <source>
        <dbReference type="Proteomes" id="UP000284702"/>
    </source>
</evidence>
<feature type="region of interest" description="Disordered" evidence="1">
    <location>
        <begin position="130"/>
        <end position="210"/>
    </location>
</feature>
<evidence type="ECO:0000313" key="3">
    <source>
        <dbReference type="EMBL" id="ETV78253.1"/>
    </source>
</evidence>
<feature type="compositionally biased region" description="Polar residues" evidence="1">
    <location>
        <begin position="133"/>
        <end position="144"/>
    </location>
</feature>
<gene>
    <name evidence="4" type="ORF">B5M09_004538</name>
    <name evidence="3" type="ORF">H257_08427</name>
</gene>
<dbReference type="RefSeq" id="XP_009832590.1">
    <property type="nucleotide sequence ID" value="XM_009834288.1"/>
</dbReference>
<keyword evidence="2" id="KW-0812">Transmembrane</keyword>
<evidence type="ECO:0000256" key="2">
    <source>
        <dbReference type="SAM" id="Phobius"/>
    </source>
</evidence>
<keyword evidence="2" id="KW-0472">Membrane</keyword>
<feature type="compositionally biased region" description="Polar residues" evidence="1">
    <location>
        <begin position="167"/>
        <end position="176"/>
    </location>
</feature>
<evidence type="ECO:0000256" key="1">
    <source>
        <dbReference type="SAM" id="MobiDB-lite"/>
    </source>
</evidence>
<organism evidence="3">
    <name type="scientific">Aphanomyces astaci</name>
    <name type="common">Crayfish plague agent</name>
    <dbReference type="NCBI Taxonomy" id="112090"/>
    <lineage>
        <taxon>Eukaryota</taxon>
        <taxon>Sar</taxon>
        <taxon>Stramenopiles</taxon>
        <taxon>Oomycota</taxon>
        <taxon>Saprolegniomycetes</taxon>
        <taxon>Saprolegniales</taxon>
        <taxon>Verrucalvaceae</taxon>
        <taxon>Aphanomyces</taxon>
    </lineage>
</organism>
<dbReference type="EMBL" id="MZMZ02003001">
    <property type="protein sequence ID" value="RQM23243.1"/>
    <property type="molecule type" value="Genomic_DNA"/>
</dbReference>
<accession>W4GH12</accession>
<dbReference type="AlphaFoldDB" id="W4GH12"/>
<dbReference type="Proteomes" id="UP000284702">
    <property type="component" value="Unassembled WGS sequence"/>
</dbReference>
<feature type="transmembrane region" description="Helical" evidence="2">
    <location>
        <begin position="62"/>
        <end position="84"/>
    </location>
</feature>
<evidence type="ECO:0000313" key="4">
    <source>
        <dbReference type="EMBL" id="RQM23243.1"/>
    </source>
</evidence>
<reference evidence="4 5" key="2">
    <citation type="submission" date="2018-07" db="EMBL/GenBank/DDBJ databases">
        <title>Annotation of Aphanomyces astaci genome assembly.</title>
        <authorList>
            <person name="Studholme D.J."/>
        </authorList>
    </citation>
    <scope>NUCLEOTIDE SEQUENCE [LARGE SCALE GENOMIC DNA]</scope>
    <source>
        <strain evidence="4">Pc</strain>
    </source>
</reference>
<keyword evidence="5" id="KW-1185">Reference proteome</keyword>
<name>W4GH12_APHAT</name>